<accession>A0A2B7YCM8</accession>
<protein>
    <recommendedName>
        <fullName evidence="1">Heterokaryon incompatibility domain-containing protein</fullName>
    </recommendedName>
</protein>
<dbReference type="OrthoDB" id="405906at2759"/>
<evidence type="ECO:0000313" key="3">
    <source>
        <dbReference type="Proteomes" id="UP000223968"/>
    </source>
</evidence>
<feature type="domain" description="Heterokaryon incompatibility" evidence="1">
    <location>
        <begin position="138"/>
        <end position="287"/>
    </location>
</feature>
<evidence type="ECO:0000259" key="1">
    <source>
        <dbReference type="Pfam" id="PF06985"/>
    </source>
</evidence>
<dbReference type="PANTHER" id="PTHR33112:SF12">
    <property type="entry name" value="HETEROKARYON INCOMPATIBILITY DOMAIN-CONTAINING PROTEIN"/>
    <property type="match status" value="1"/>
</dbReference>
<reference evidence="2 3" key="1">
    <citation type="submission" date="2017-10" db="EMBL/GenBank/DDBJ databases">
        <title>Comparative genomics in systemic dimorphic fungi from Ajellomycetaceae.</title>
        <authorList>
            <person name="Munoz J.F."/>
            <person name="Mcewen J.G."/>
            <person name="Clay O.K."/>
            <person name="Cuomo C.A."/>
        </authorList>
    </citation>
    <scope>NUCLEOTIDE SEQUENCE [LARGE SCALE GENOMIC DNA]</scope>
    <source>
        <strain evidence="2 3">UAMH5409</strain>
    </source>
</reference>
<gene>
    <name evidence="2" type="ORF">AJ79_00401</name>
</gene>
<evidence type="ECO:0000313" key="2">
    <source>
        <dbReference type="EMBL" id="PGH18622.1"/>
    </source>
</evidence>
<name>A0A2B7YCM8_9EURO</name>
<dbReference type="PANTHER" id="PTHR33112">
    <property type="entry name" value="DOMAIN PROTEIN, PUTATIVE-RELATED"/>
    <property type="match status" value="1"/>
</dbReference>
<dbReference type="STRING" id="1447875.A0A2B7YCM8"/>
<comment type="caution">
    <text evidence="2">The sequence shown here is derived from an EMBL/GenBank/DDBJ whole genome shotgun (WGS) entry which is preliminary data.</text>
</comment>
<organism evidence="2 3">
    <name type="scientific">Helicocarpus griseus UAMH5409</name>
    <dbReference type="NCBI Taxonomy" id="1447875"/>
    <lineage>
        <taxon>Eukaryota</taxon>
        <taxon>Fungi</taxon>
        <taxon>Dikarya</taxon>
        <taxon>Ascomycota</taxon>
        <taxon>Pezizomycotina</taxon>
        <taxon>Eurotiomycetes</taxon>
        <taxon>Eurotiomycetidae</taxon>
        <taxon>Onygenales</taxon>
        <taxon>Ajellomycetaceae</taxon>
        <taxon>Helicocarpus</taxon>
    </lineage>
</organism>
<sequence length="692" mass="77282">MAVTGLSPGRLAEAEMTEYDFVLYLGIAQNHDMQQGADEWVLAADIYVNYPEGSGDTGVYANIWVGDVHIDVFKGEPAVSLLGEEVSWPRLQEKINKCYKTHSECQRATTAAGRSLPKDFRVIDVARRCLVEKSDCDFVALSYVWGPKTAHSSSLHEATRASVDAMKKDGGLPVSRMPRTIEDAMAVCTRMGQRYLWTDRLCIIQDDVGDKKNQIEAMDDVYSSALLVLVAAYGDHMDFGIPGVGRLRRKVVQRSEEVAGLRVTNVIREVEDDPVNVWDSRGWTYQEGVLSRRRLCFTNTRAFYECERSIFHEDWFNAETSRDELVSSRLVIAEDASRFKSFARHLRHYTSRNLTHRSDAYAALYGISSSLYKDSAVNGTNLSMMISGLPRVDFDRALLWYADFGKSPVTRLETPQGTVLPTWSWASVMGVSADDQVHYQSTDFYGTLVPWYEINGPGLGSIGEAFNAHPDISNPDNDWRVYMAIACTNGCMNARAASSLPVFSLTTDSFPTVRKLFNARWKDYHSFCKEAILPIAITASELPPPPPPPPTTTTLGGALIATRTQTALLSLSPKPTYAFNILNTSGDRIGEICGDAEKLREQASAPGYDISRTKFEFIALSLAGIPFRPYSRAQLERKNYVDGDGNALDKVPVVYVLMIVREGGVARRRELGWVFLVDWVRVEREWKVVVLG</sequence>
<proteinExistence type="predicted"/>
<dbReference type="InterPro" id="IPR010730">
    <property type="entry name" value="HET"/>
</dbReference>
<keyword evidence="3" id="KW-1185">Reference proteome</keyword>
<dbReference type="Pfam" id="PF06985">
    <property type="entry name" value="HET"/>
    <property type="match status" value="1"/>
</dbReference>
<dbReference type="EMBL" id="PDNB01000003">
    <property type="protein sequence ID" value="PGH18622.1"/>
    <property type="molecule type" value="Genomic_DNA"/>
</dbReference>
<dbReference type="Proteomes" id="UP000223968">
    <property type="component" value="Unassembled WGS sequence"/>
</dbReference>
<dbReference type="AlphaFoldDB" id="A0A2B7YCM8"/>